<proteinExistence type="predicted"/>
<keyword evidence="2" id="KW-1185">Reference proteome</keyword>
<reference evidence="1 2" key="1">
    <citation type="submission" date="2018-08" db="EMBL/GenBank/DDBJ databases">
        <title>Complete genome sequencing of Blastochloris tepida GI.</title>
        <authorList>
            <person name="Tsukatani Y."/>
            <person name="Mori H."/>
        </authorList>
    </citation>
    <scope>NUCLEOTIDE SEQUENCE [LARGE SCALE GENOMIC DNA]</scope>
    <source>
        <strain evidence="1 2">GI</strain>
    </source>
</reference>
<protein>
    <submittedName>
        <fullName evidence="1">Uncharacterized protein</fullName>
    </submittedName>
</protein>
<name>A0A348FXX3_9HYPH</name>
<organism evidence="1 2">
    <name type="scientific">Blastochloris tepida</name>
    <dbReference type="NCBI Taxonomy" id="2233851"/>
    <lineage>
        <taxon>Bacteria</taxon>
        <taxon>Pseudomonadati</taxon>
        <taxon>Pseudomonadota</taxon>
        <taxon>Alphaproteobacteria</taxon>
        <taxon>Hyphomicrobiales</taxon>
        <taxon>Blastochloridaceae</taxon>
        <taxon>Blastochloris</taxon>
    </lineage>
</organism>
<dbReference type="RefSeq" id="WP_126397905.1">
    <property type="nucleotide sequence ID" value="NZ_AP018907.1"/>
</dbReference>
<dbReference type="Proteomes" id="UP000266934">
    <property type="component" value="Chromosome"/>
</dbReference>
<dbReference type="EMBL" id="AP018907">
    <property type="protein sequence ID" value="BBF92156.1"/>
    <property type="molecule type" value="Genomic_DNA"/>
</dbReference>
<evidence type="ECO:0000313" key="2">
    <source>
        <dbReference type="Proteomes" id="UP000266934"/>
    </source>
</evidence>
<dbReference type="KEGG" id="blag:BLTE_08410"/>
<dbReference type="AlphaFoldDB" id="A0A348FXX3"/>
<accession>A0A348FXX3</accession>
<sequence>MSRITYFAVLPFTRNDDGNLIALDGAEAPSATAARARASWIARTHGGAVAFSRTGDPAIGEFDDAEILAKVGDVPADLAEFTGG</sequence>
<gene>
    <name evidence="1" type="ORF">BLTE_08410</name>
</gene>
<evidence type="ECO:0000313" key="1">
    <source>
        <dbReference type="EMBL" id="BBF92156.1"/>
    </source>
</evidence>
<dbReference type="OrthoDB" id="7220707at2"/>